<dbReference type="Pfam" id="PF01420">
    <property type="entry name" value="Methylase_S"/>
    <property type="match status" value="1"/>
</dbReference>
<evidence type="ECO:0000256" key="3">
    <source>
        <dbReference type="ARBA" id="ARBA00023125"/>
    </source>
</evidence>
<comment type="caution">
    <text evidence="5">The sequence shown here is derived from an EMBL/GenBank/DDBJ whole genome shotgun (WGS) entry which is preliminary data.</text>
</comment>
<reference evidence="5 6" key="1">
    <citation type="submission" date="2021-01" db="EMBL/GenBank/DDBJ databases">
        <title>Whole genome shotgun sequence of Catellatospora bangladeshensis NBRC 107357.</title>
        <authorList>
            <person name="Komaki H."/>
            <person name="Tamura T."/>
        </authorList>
    </citation>
    <scope>NUCLEOTIDE SEQUENCE [LARGE SCALE GENOMIC DNA]</scope>
    <source>
        <strain evidence="5 6">NBRC 107357</strain>
    </source>
</reference>
<dbReference type="PANTHER" id="PTHR30408">
    <property type="entry name" value="TYPE-1 RESTRICTION ENZYME ECOKI SPECIFICITY PROTEIN"/>
    <property type="match status" value="1"/>
</dbReference>
<evidence type="ECO:0000313" key="5">
    <source>
        <dbReference type="EMBL" id="GIF80702.1"/>
    </source>
</evidence>
<keyword evidence="3" id="KW-0238">DNA-binding</keyword>
<evidence type="ECO:0000313" key="6">
    <source>
        <dbReference type="Proteomes" id="UP000601223"/>
    </source>
</evidence>
<accession>A0A8J3J9B2</accession>
<gene>
    <name evidence="5" type="ORF">Cba03nite_20510</name>
</gene>
<comment type="similarity">
    <text evidence="1">Belongs to the type-I restriction system S methylase family.</text>
</comment>
<protein>
    <submittedName>
        <fullName evidence="5">Type I restriction-modification system subunit S</fullName>
    </submittedName>
</protein>
<dbReference type="AlphaFoldDB" id="A0A8J3J9B2"/>
<keyword evidence="2" id="KW-0680">Restriction system</keyword>
<dbReference type="Proteomes" id="UP000601223">
    <property type="component" value="Unassembled WGS sequence"/>
</dbReference>
<evidence type="ECO:0000256" key="2">
    <source>
        <dbReference type="ARBA" id="ARBA00022747"/>
    </source>
</evidence>
<evidence type="ECO:0000259" key="4">
    <source>
        <dbReference type="Pfam" id="PF01420"/>
    </source>
</evidence>
<dbReference type="CDD" id="cd17260">
    <property type="entry name" value="RMtype1_S_EcoEI-TRD1-CR1_like"/>
    <property type="match status" value="1"/>
</dbReference>
<dbReference type="InterPro" id="IPR052021">
    <property type="entry name" value="Type-I_RS_S_subunit"/>
</dbReference>
<keyword evidence="6" id="KW-1185">Reference proteome</keyword>
<evidence type="ECO:0000256" key="1">
    <source>
        <dbReference type="ARBA" id="ARBA00010923"/>
    </source>
</evidence>
<dbReference type="RefSeq" id="WP_203744555.1">
    <property type="nucleotide sequence ID" value="NZ_BONF01000010.1"/>
</dbReference>
<dbReference type="PANTHER" id="PTHR30408:SF13">
    <property type="entry name" value="TYPE I RESTRICTION ENZYME HINDI SPECIFICITY SUBUNIT"/>
    <property type="match status" value="1"/>
</dbReference>
<sequence>MLELILGDSLEVLIDNRGKNPPYTENGIPVISAKAVKNGRINLGEARRISRETYENWMQVEINRHDVILTSEAPLGECALVESDEPLAIAQRLYALRGRKGVLDSRYLYYAFKTKSVQADLYSRASGSTVAGIRQPELLKVRIPDPGYTTQMAIAEILGALDDKIGVNERIAETYEALLAARFVQYGWDDEPGLLSNTVPLMDLISFNPTYPTPRGIAAYVDMAAVPTSRGRVTSPGRRVATSGMKFRNGDTIMARITPCLENGKTAFIDFLDADEIAVGSTEFIVLRSKPGIPQHFTYAIARSPRFRQHAISNMVGTSGRQRCPADVLPGFRIVRPDEADLQKFGADAQAMFNHVRSLDAESIHLAGLRDSLLPGLISGALRLKDAECLVSDAA</sequence>
<organism evidence="5 6">
    <name type="scientific">Catellatospora bangladeshensis</name>
    <dbReference type="NCBI Taxonomy" id="310355"/>
    <lineage>
        <taxon>Bacteria</taxon>
        <taxon>Bacillati</taxon>
        <taxon>Actinomycetota</taxon>
        <taxon>Actinomycetes</taxon>
        <taxon>Micromonosporales</taxon>
        <taxon>Micromonosporaceae</taxon>
        <taxon>Catellatospora</taxon>
    </lineage>
</organism>
<dbReference type="EMBL" id="BONF01000010">
    <property type="protein sequence ID" value="GIF80702.1"/>
    <property type="molecule type" value="Genomic_DNA"/>
</dbReference>
<dbReference type="InterPro" id="IPR044946">
    <property type="entry name" value="Restrct_endonuc_typeI_TRD_sf"/>
</dbReference>
<dbReference type="GO" id="GO:0009307">
    <property type="term" value="P:DNA restriction-modification system"/>
    <property type="evidence" value="ECO:0007669"/>
    <property type="project" value="UniProtKB-KW"/>
</dbReference>
<dbReference type="SUPFAM" id="SSF116734">
    <property type="entry name" value="DNA methylase specificity domain"/>
    <property type="match status" value="2"/>
</dbReference>
<dbReference type="InterPro" id="IPR000055">
    <property type="entry name" value="Restrct_endonuc_typeI_TRD"/>
</dbReference>
<feature type="domain" description="Type I restriction modification DNA specificity" evidence="4">
    <location>
        <begin position="24"/>
        <end position="173"/>
    </location>
</feature>
<proteinExistence type="inferred from homology"/>
<dbReference type="GO" id="GO:0003677">
    <property type="term" value="F:DNA binding"/>
    <property type="evidence" value="ECO:0007669"/>
    <property type="project" value="UniProtKB-KW"/>
</dbReference>
<name>A0A8J3J9B2_9ACTN</name>
<dbReference type="Gene3D" id="3.90.220.20">
    <property type="entry name" value="DNA methylase specificity domains"/>
    <property type="match status" value="2"/>
</dbReference>